<evidence type="ECO:0000259" key="4">
    <source>
        <dbReference type="PROSITE" id="PS51329"/>
    </source>
</evidence>
<feature type="domain" description="C-CAP/cofactor C-like" evidence="4">
    <location>
        <begin position="139"/>
        <end position="282"/>
    </location>
</feature>
<dbReference type="Pfam" id="PF07986">
    <property type="entry name" value="TBCC"/>
    <property type="match status" value="1"/>
</dbReference>
<dbReference type="RefSeq" id="XP_008815935.1">
    <property type="nucleotide sequence ID" value="XM_008817713.1"/>
</dbReference>
<dbReference type="EMBL" id="KI965466">
    <property type="protein sequence ID" value="EUD67408.1"/>
    <property type="molecule type" value="Genomic_DNA"/>
</dbReference>
<comment type="similarity">
    <text evidence="1">Belongs to the TBCC family.</text>
</comment>
<organism evidence="5 6">
    <name type="scientific">Plasmodium inui San Antonio 1</name>
    <dbReference type="NCBI Taxonomy" id="1237626"/>
    <lineage>
        <taxon>Eukaryota</taxon>
        <taxon>Sar</taxon>
        <taxon>Alveolata</taxon>
        <taxon>Apicomplexa</taxon>
        <taxon>Aconoidasida</taxon>
        <taxon>Haemosporida</taxon>
        <taxon>Plasmodiidae</taxon>
        <taxon>Plasmodium</taxon>
        <taxon>Plasmodium (Plasmodium)</taxon>
    </lineage>
</organism>
<dbReference type="GeneID" id="20037388"/>
<dbReference type="InterPro" id="IPR012945">
    <property type="entry name" value="Tubulin-bd_cofactor_C_dom"/>
</dbReference>
<evidence type="ECO:0000313" key="6">
    <source>
        <dbReference type="Proteomes" id="UP000030640"/>
    </source>
</evidence>
<dbReference type="Proteomes" id="UP000030640">
    <property type="component" value="Unassembled WGS sequence"/>
</dbReference>
<evidence type="ECO:0000313" key="5">
    <source>
        <dbReference type="EMBL" id="EUD67408.1"/>
    </source>
</evidence>
<dbReference type="Gene3D" id="2.160.20.70">
    <property type="match status" value="1"/>
</dbReference>
<dbReference type="PANTHER" id="PTHR15139:SF0">
    <property type="entry name" value="TUBULIN-SPECIFIC CHAPERONE C"/>
    <property type="match status" value="1"/>
</dbReference>
<dbReference type="VEuPathDB" id="PlasmoDB:C922_02114"/>
<accession>W7A7Y9</accession>
<dbReference type="GO" id="GO:0007023">
    <property type="term" value="P:post-chaperonin tubulin folding pathway"/>
    <property type="evidence" value="ECO:0007669"/>
    <property type="project" value="InterPro"/>
</dbReference>
<dbReference type="SMART" id="SM00673">
    <property type="entry name" value="CARP"/>
    <property type="match status" value="2"/>
</dbReference>
<evidence type="ECO:0000256" key="3">
    <source>
        <dbReference type="SAM" id="Coils"/>
    </source>
</evidence>
<dbReference type="GO" id="GO:0007021">
    <property type="term" value="P:tubulin complex assembly"/>
    <property type="evidence" value="ECO:0007669"/>
    <property type="project" value="TreeGrafter"/>
</dbReference>
<dbReference type="AlphaFoldDB" id="W7A7Y9"/>
<dbReference type="InterPro" id="IPR016098">
    <property type="entry name" value="CAP/MinC_C"/>
</dbReference>
<evidence type="ECO:0000256" key="1">
    <source>
        <dbReference type="ARBA" id="ARBA00008848"/>
    </source>
</evidence>
<keyword evidence="2" id="KW-0143">Chaperone</keyword>
<reference evidence="5 6" key="1">
    <citation type="submission" date="2013-02" db="EMBL/GenBank/DDBJ databases">
        <title>The Genome Sequence of Plasmodium inui San Antonio 1.</title>
        <authorList>
            <consortium name="The Broad Institute Genome Sequencing Platform"/>
            <consortium name="The Broad Institute Genome Sequencing Center for Infectious Disease"/>
            <person name="Neafsey D."/>
            <person name="Cheeseman I."/>
            <person name="Volkman S."/>
            <person name="Adams J."/>
            <person name="Walker B."/>
            <person name="Young S.K."/>
            <person name="Zeng Q."/>
            <person name="Gargeya S."/>
            <person name="Fitzgerald M."/>
            <person name="Haas B."/>
            <person name="Abouelleil A."/>
            <person name="Alvarado L."/>
            <person name="Arachchi H.M."/>
            <person name="Berlin A.M."/>
            <person name="Chapman S.B."/>
            <person name="Dewar J."/>
            <person name="Goldberg J."/>
            <person name="Griggs A."/>
            <person name="Gujja S."/>
            <person name="Hansen M."/>
            <person name="Howarth C."/>
            <person name="Imamovic A."/>
            <person name="Larimer J."/>
            <person name="McCowan C."/>
            <person name="Murphy C."/>
            <person name="Neiman D."/>
            <person name="Pearson M."/>
            <person name="Priest M."/>
            <person name="Roberts A."/>
            <person name="Saif S."/>
            <person name="Shea T."/>
            <person name="Sisk P."/>
            <person name="Sykes S."/>
            <person name="Wortman J."/>
            <person name="Nusbaum C."/>
            <person name="Birren B."/>
        </authorList>
    </citation>
    <scope>NUCLEOTIDE SEQUENCE [LARGE SCALE GENOMIC DNA]</scope>
    <source>
        <strain evidence="5 6">San Antonio 1</strain>
    </source>
</reference>
<dbReference type="PANTHER" id="PTHR15139">
    <property type="entry name" value="TUBULIN FOLDING COFACTOR C"/>
    <property type="match status" value="1"/>
</dbReference>
<gene>
    <name evidence="5" type="ORF">C922_02114</name>
</gene>
<dbReference type="OrthoDB" id="194775at2759"/>
<dbReference type="PROSITE" id="PS51329">
    <property type="entry name" value="C_CAP_COFACTOR_C"/>
    <property type="match status" value="1"/>
</dbReference>
<dbReference type="InterPro" id="IPR006599">
    <property type="entry name" value="CARP_motif"/>
</dbReference>
<dbReference type="GO" id="GO:0005737">
    <property type="term" value="C:cytoplasm"/>
    <property type="evidence" value="ECO:0007669"/>
    <property type="project" value="TreeGrafter"/>
</dbReference>
<protein>
    <recommendedName>
        <fullName evidence="4">C-CAP/cofactor C-like domain-containing protein</fullName>
    </recommendedName>
</protein>
<evidence type="ECO:0000256" key="2">
    <source>
        <dbReference type="ARBA" id="ARBA00023186"/>
    </source>
</evidence>
<proteinExistence type="inferred from homology"/>
<sequence>MDHDLVTNGCDNYEEILHTNVKDIEGRMVRLKSAAHSDDNAMEEVNKLCDRTIHLKDSLSNVYFQFLKHSSVVIHEKKLKELIKEIDSLKHALIQNKSKEQFQVLNDNCDDNFLLPEDDSTESEDESREPNDDWVDLNQHKLSFQDVHNESRIVRGLGETECSSLLLDNLVNCEVVILDVLSSVLIRRIKSCTIWVPAVESSLLIYSCVDCNILTNSKQIRIHDSSETNFYINSVTSPIIENSKQLAFFPYILNYDGLSELLNKINISRDSAKWKEVLDFNWQNTQVFKAKRESIS</sequence>
<dbReference type="InterPro" id="IPR017901">
    <property type="entry name" value="C-CAP_CF_C-like"/>
</dbReference>
<dbReference type="InterPro" id="IPR027684">
    <property type="entry name" value="TBCC"/>
</dbReference>
<feature type="coiled-coil region" evidence="3">
    <location>
        <begin position="72"/>
        <end position="99"/>
    </location>
</feature>
<keyword evidence="3" id="KW-0175">Coiled coil</keyword>
<keyword evidence="6" id="KW-1185">Reference proteome</keyword>
<name>W7A7Y9_9APIC</name>